<accession>A0ABR4ABK2</accession>
<name>A0ABR4ABK2_9LECA</name>
<reference evidence="1 2" key="1">
    <citation type="submission" date="2024-09" db="EMBL/GenBank/DDBJ databases">
        <title>Rethinking Asexuality: The Enigmatic Case of Functional Sexual Genes in Lepraria (Stereocaulaceae).</title>
        <authorList>
            <person name="Doellman M."/>
            <person name="Sun Y."/>
            <person name="Barcenas-Pena A."/>
            <person name="Lumbsch H.T."/>
            <person name="Grewe F."/>
        </authorList>
    </citation>
    <scope>NUCLEOTIDE SEQUENCE [LARGE SCALE GENOMIC DNA]</scope>
    <source>
        <strain evidence="1 2">Mercado 3170</strain>
    </source>
</reference>
<protein>
    <recommendedName>
        <fullName evidence="3">F-box domain-containing protein</fullName>
    </recommendedName>
</protein>
<evidence type="ECO:0000313" key="2">
    <source>
        <dbReference type="Proteomes" id="UP001590950"/>
    </source>
</evidence>
<proteinExistence type="predicted"/>
<gene>
    <name evidence="1" type="ORF">N7G274_004719</name>
</gene>
<dbReference type="EMBL" id="JBEFKJ010000014">
    <property type="protein sequence ID" value="KAL2042231.1"/>
    <property type="molecule type" value="Genomic_DNA"/>
</dbReference>
<evidence type="ECO:0000313" key="1">
    <source>
        <dbReference type="EMBL" id="KAL2042231.1"/>
    </source>
</evidence>
<dbReference type="Proteomes" id="UP001590950">
    <property type="component" value="Unassembled WGS sequence"/>
</dbReference>
<sequence length="369" mass="43348">MDHLLRLLSLDKFRSMPQITQEPRSPASSGLFDKLAIQTIQLIASWLPLSSSVALTLCNHSLRRLIGDQYLLKLRQHRNKEERERFLPALDRDITESYYCFYCNKIHLLSKNPRISLTAQERFRRVAECGRGHNDRSGGGWPVNVQAERFYNEGFRFEHLQMAMKLNRRGLVSDLRAYLDQLSLMKPVCRSMTYGPHCPGFYFLEIRIVHGEAFVRAQEWILIPKSHGISYPDRRIKAVCADLKDGNYRFSDLYHCLINHSDWEQGSCQKPRRCARFPTEIQMEHKCFNNRQRRKMWIITKWMALGPGLSPFDIHWGSRHSQFHRWSCSRDETVPASIRDIFESQPGTKYDSILSMDEAWKALGRKRNR</sequence>
<comment type="caution">
    <text evidence="1">The sequence shown here is derived from an EMBL/GenBank/DDBJ whole genome shotgun (WGS) entry which is preliminary data.</text>
</comment>
<organism evidence="1 2">
    <name type="scientific">Stereocaulon virgatum</name>
    <dbReference type="NCBI Taxonomy" id="373712"/>
    <lineage>
        <taxon>Eukaryota</taxon>
        <taxon>Fungi</taxon>
        <taxon>Dikarya</taxon>
        <taxon>Ascomycota</taxon>
        <taxon>Pezizomycotina</taxon>
        <taxon>Lecanoromycetes</taxon>
        <taxon>OSLEUM clade</taxon>
        <taxon>Lecanoromycetidae</taxon>
        <taxon>Lecanorales</taxon>
        <taxon>Lecanorineae</taxon>
        <taxon>Stereocaulaceae</taxon>
        <taxon>Stereocaulon</taxon>
    </lineage>
</organism>
<evidence type="ECO:0008006" key="3">
    <source>
        <dbReference type="Google" id="ProtNLM"/>
    </source>
</evidence>
<keyword evidence="2" id="KW-1185">Reference proteome</keyword>